<dbReference type="GO" id="GO:0022857">
    <property type="term" value="F:transmembrane transporter activity"/>
    <property type="evidence" value="ECO:0007669"/>
    <property type="project" value="InterPro"/>
</dbReference>
<keyword evidence="5" id="KW-1133">Transmembrane helix</keyword>
<evidence type="ECO:0000256" key="7">
    <source>
        <dbReference type="RuleBase" id="RU003879"/>
    </source>
</evidence>
<evidence type="ECO:0000313" key="8">
    <source>
        <dbReference type="EMBL" id="ARN78786.1"/>
    </source>
</evidence>
<dbReference type="RefSeq" id="WP_085767591.1">
    <property type="nucleotide sequence ID" value="NZ_CP019344.1"/>
</dbReference>
<dbReference type="Pfam" id="PF02472">
    <property type="entry name" value="ExbD"/>
    <property type="match status" value="1"/>
</dbReference>
<evidence type="ECO:0000256" key="3">
    <source>
        <dbReference type="ARBA" id="ARBA00022475"/>
    </source>
</evidence>
<dbReference type="STRING" id="331648.BST97_12730"/>
<comment type="subcellular location">
    <subcellularLocation>
        <location evidence="1">Cell membrane</location>
        <topology evidence="1">Single-pass membrane protein</topology>
    </subcellularLocation>
    <subcellularLocation>
        <location evidence="7">Cell membrane</location>
        <topology evidence="7">Single-pass type II membrane protein</topology>
    </subcellularLocation>
</comment>
<dbReference type="GO" id="GO:0005886">
    <property type="term" value="C:plasma membrane"/>
    <property type="evidence" value="ECO:0007669"/>
    <property type="project" value="UniProtKB-SubCell"/>
</dbReference>
<evidence type="ECO:0000313" key="9">
    <source>
        <dbReference type="Proteomes" id="UP000193431"/>
    </source>
</evidence>
<reference evidence="8 9" key="1">
    <citation type="submission" date="2016-11" db="EMBL/GenBank/DDBJ databases">
        <title>Trade-off between light-utilization and light-protection in marine flavobacteria.</title>
        <authorList>
            <person name="Kumagai Y."/>
        </authorList>
    </citation>
    <scope>NUCLEOTIDE SEQUENCE [LARGE SCALE GENOMIC DNA]</scope>
    <source>
        <strain evidence="8 9">JCM 13191</strain>
    </source>
</reference>
<evidence type="ECO:0000256" key="4">
    <source>
        <dbReference type="ARBA" id="ARBA00022692"/>
    </source>
</evidence>
<dbReference type="OrthoDB" id="9801500at2"/>
<evidence type="ECO:0000256" key="5">
    <source>
        <dbReference type="ARBA" id="ARBA00022989"/>
    </source>
</evidence>
<keyword evidence="9" id="KW-1185">Reference proteome</keyword>
<dbReference type="Proteomes" id="UP000193431">
    <property type="component" value="Chromosome"/>
</dbReference>
<keyword evidence="4 7" id="KW-0812">Transmembrane</keyword>
<name>A0A1W6MMP5_9FLAO</name>
<dbReference type="GO" id="GO:0015031">
    <property type="term" value="P:protein transport"/>
    <property type="evidence" value="ECO:0007669"/>
    <property type="project" value="UniProtKB-KW"/>
</dbReference>
<dbReference type="PANTHER" id="PTHR30558:SF3">
    <property type="entry name" value="BIOPOLYMER TRANSPORT PROTEIN EXBD-RELATED"/>
    <property type="match status" value="1"/>
</dbReference>
<organism evidence="8 9">
    <name type="scientific">Nonlabens spongiae</name>
    <dbReference type="NCBI Taxonomy" id="331648"/>
    <lineage>
        <taxon>Bacteria</taxon>
        <taxon>Pseudomonadati</taxon>
        <taxon>Bacteroidota</taxon>
        <taxon>Flavobacteriia</taxon>
        <taxon>Flavobacteriales</taxon>
        <taxon>Flavobacteriaceae</taxon>
        <taxon>Nonlabens</taxon>
    </lineage>
</organism>
<sequence length="215" mass="24249">MARRSAPEVNAGSMADIAFLLLIFFLVTTTIEVDSGIASKLPPPLEDEVEPPPIKKKNIFQVLVNQNNQLLVNVGEKDEAIPTEVDKLTEMAVAFLDNGGGTEPRNACNYCQGEGDPNLSDNPKKAVISLLNDRQASYSMYLTVTNELVRAYTQLRNREAKRLFNETYESMVQRLADWPSTDQDSPEYEKLDEQIKEVRELFPRNLSEAEPQNRE</sequence>
<dbReference type="EMBL" id="CP019344">
    <property type="protein sequence ID" value="ARN78786.1"/>
    <property type="molecule type" value="Genomic_DNA"/>
</dbReference>
<gene>
    <name evidence="8" type="ORF">BST97_12730</name>
</gene>
<dbReference type="PANTHER" id="PTHR30558">
    <property type="entry name" value="EXBD MEMBRANE COMPONENT OF PMF-DRIVEN MACROMOLECULE IMPORT SYSTEM"/>
    <property type="match status" value="1"/>
</dbReference>
<keyword evidence="7" id="KW-0813">Transport</keyword>
<evidence type="ECO:0000256" key="2">
    <source>
        <dbReference type="ARBA" id="ARBA00005811"/>
    </source>
</evidence>
<evidence type="ECO:0000256" key="6">
    <source>
        <dbReference type="ARBA" id="ARBA00023136"/>
    </source>
</evidence>
<keyword evidence="6" id="KW-0472">Membrane</keyword>
<keyword evidence="3" id="KW-1003">Cell membrane</keyword>
<evidence type="ECO:0000256" key="1">
    <source>
        <dbReference type="ARBA" id="ARBA00004162"/>
    </source>
</evidence>
<accession>A0A1W6MMP5</accession>
<proteinExistence type="inferred from homology"/>
<dbReference type="InterPro" id="IPR003400">
    <property type="entry name" value="ExbD"/>
</dbReference>
<dbReference type="AlphaFoldDB" id="A0A1W6MMP5"/>
<protein>
    <submittedName>
        <fullName evidence="8">Biopolymer transporter ExbD</fullName>
    </submittedName>
</protein>
<keyword evidence="7" id="KW-0653">Protein transport</keyword>
<comment type="similarity">
    <text evidence="2 7">Belongs to the ExbD/TolR family.</text>
</comment>